<feature type="chain" id="PRO_5046988236" evidence="1">
    <location>
        <begin position="22"/>
        <end position="564"/>
    </location>
</feature>
<dbReference type="EMBL" id="JBHPEI010000057">
    <property type="protein sequence ID" value="MFC1800033.1"/>
    <property type="molecule type" value="Genomic_DNA"/>
</dbReference>
<evidence type="ECO:0000313" key="4">
    <source>
        <dbReference type="Proteomes" id="UP001594288"/>
    </source>
</evidence>
<keyword evidence="1" id="KW-0732">Signal</keyword>
<evidence type="ECO:0000313" key="3">
    <source>
        <dbReference type="EMBL" id="MFC1800033.1"/>
    </source>
</evidence>
<gene>
    <name evidence="3" type="ORF">ACFL2Z_03875</name>
</gene>
<dbReference type="InterPro" id="IPR025965">
    <property type="entry name" value="FlgD/Vpr_Ig-like"/>
</dbReference>
<proteinExistence type="predicted"/>
<keyword evidence="4" id="KW-1185">Reference proteome</keyword>
<reference evidence="3 4" key="1">
    <citation type="submission" date="2024-09" db="EMBL/GenBank/DDBJ databases">
        <authorList>
            <person name="D'Angelo T."/>
        </authorList>
    </citation>
    <scope>NUCLEOTIDE SEQUENCE [LARGE SCALE GENOMIC DNA]</scope>
    <source>
        <strain evidence="3">SAG AM-311-F02</strain>
    </source>
</reference>
<dbReference type="Gene3D" id="2.60.40.4070">
    <property type="match status" value="1"/>
</dbReference>
<evidence type="ECO:0000259" key="2">
    <source>
        <dbReference type="Pfam" id="PF13860"/>
    </source>
</evidence>
<comment type="caution">
    <text evidence="3">The sequence shown here is derived from an EMBL/GenBank/DDBJ whole genome shotgun (WGS) entry which is preliminary data.</text>
</comment>
<accession>A0ABV6YPN7</accession>
<sequence length="564" mass="62934">MKKLLLVFLSLTILSAVSSLAHEYHHFCATSLFQAEKVALSEAFDRSLHGERPLEKGLAPQVGDTMTFWAWDFATMPPPWILVPATCRAVGEYCYVFVDDDQWNVNMDSADVSLVVERFDHSTPADPARGIYEINTETFGPPPDELDQDPKIYIFYSALGCFMGSCFDGYFSVFNEYTEEEARTMGGHSNEVEMFYMSCEPINPTANSTLSVLAHEFEHMIHWNMDPDEASWVDEGCAEYAMYLYGYPDPVTGFPQSPDDNLIVWDNSWIDYIQTYLFLMYFTGHYGGDSAITALVSEQANSIAGVENTLDGLGYLETFEEVFIAWTVANFLDDISIDEGQYGYPRIEIPPFSARRHDTYPVPEQLTTVQHWAADYIRFVDGSPMLLSYDGQDSSIFSLQLLKLDETLPTTVEGAPLDALQAGEFQLPDFGAGYDTLIVVSAHITSAGGKQYAYSTGTLAGITHGHLPADEAGSVRLFRNQPNPFNPRTTILFSLPERQYVRLSVYDASGRLVKELLSGETDAGCTGITWDGLDESGTPVAPGVFYSRLESSNRTLSRRMVLIR</sequence>
<feature type="signal peptide" evidence="1">
    <location>
        <begin position="1"/>
        <end position="21"/>
    </location>
</feature>
<protein>
    <submittedName>
        <fullName evidence="3">FlgD immunoglobulin-like domain containing protein</fullName>
    </submittedName>
</protein>
<dbReference type="Pfam" id="PF13860">
    <property type="entry name" value="FlgD_ig"/>
    <property type="match status" value="1"/>
</dbReference>
<name>A0ABV6YPN7_UNCEI</name>
<feature type="domain" description="FlgD/Vpr Ig-like" evidence="2">
    <location>
        <begin position="501"/>
        <end position="551"/>
    </location>
</feature>
<evidence type="ECO:0000256" key="1">
    <source>
        <dbReference type="SAM" id="SignalP"/>
    </source>
</evidence>
<organism evidence="3 4">
    <name type="scientific">Eiseniibacteriota bacterium</name>
    <dbReference type="NCBI Taxonomy" id="2212470"/>
    <lineage>
        <taxon>Bacteria</taxon>
        <taxon>Candidatus Eiseniibacteriota</taxon>
    </lineage>
</organism>
<dbReference type="Proteomes" id="UP001594288">
    <property type="component" value="Unassembled WGS sequence"/>
</dbReference>